<dbReference type="InterPro" id="IPR018641">
    <property type="entry name" value="Trfase_1_rSAM/seldom-assoc"/>
</dbReference>
<dbReference type="OrthoDB" id="9798250at2"/>
<gene>
    <name evidence="1" type="ORF">CferDRAFT_0315</name>
</gene>
<keyword evidence="2" id="KW-1185">Reference proteome</keyword>
<dbReference type="PANTHER" id="PTHR36529">
    <property type="entry name" value="SLL1095 PROTEIN"/>
    <property type="match status" value="1"/>
</dbReference>
<dbReference type="Gene3D" id="3.90.550.10">
    <property type="entry name" value="Spore Coat Polysaccharide Biosynthesis Protein SpsA, Chain A"/>
    <property type="match status" value="1"/>
</dbReference>
<dbReference type="PANTHER" id="PTHR36529:SF1">
    <property type="entry name" value="GLYCOSYLTRANSFERASE"/>
    <property type="match status" value="1"/>
</dbReference>
<dbReference type="InterPro" id="IPR029044">
    <property type="entry name" value="Nucleotide-diphossugar_trans"/>
</dbReference>
<dbReference type="Proteomes" id="UP000004162">
    <property type="component" value="Unassembled WGS sequence"/>
</dbReference>
<organism evidence="1 2">
    <name type="scientific">Chlorobium ferrooxidans DSM 13031</name>
    <dbReference type="NCBI Taxonomy" id="377431"/>
    <lineage>
        <taxon>Bacteria</taxon>
        <taxon>Pseudomonadati</taxon>
        <taxon>Chlorobiota</taxon>
        <taxon>Chlorobiia</taxon>
        <taxon>Chlorobiales</taxon>
        <taxon>Chlorobiaceae</taxon>
        <taxon>Chlorobium/Pelodictyon group</taxon>
        <taxon>Chlorobium</taxon>
    </lineage>
</organism>
<sequence length="202" mass="22573">MNKGRLLIIFTRNPIPGKVKTRLAAAIGDNKALEIYETLRGHTALITKSVNAKKELFFSDFIPTEDLLLTKESVARRQQGSDLGDRMHHALRSGFATGARRIVLIGTDCHELSTEIIEEAFSALDHAETVIGPAKDGGFYLIGMKKAIPELFLEREWSNPDVLQDSVDILLRLNISFKQLRELSDIDTLEDLKNSSLWSPCP</sequence>
<reference evidence="1 2" key="2">
    <citation type="submission" date="2006-07" db="EMBL/GenBank/DDBJ databases">
        <title>Sequencing of the draft genome and assembly of Chlorobium ferroxidans DSM 13031.</title>
        <authorList>
            <consortium name="US DOE Joint Genome Institute (JGI-PGF)"/>
            <person name="Copeland A."/>
            <person name="Lucas S."/>
            <person name="Lapidus A."/>
            <person name="Barry K."/>
            <person name="Glavina del Rio T."/>
            <person name="Dalin E."/>
            <person name="Tice H."/>
            <person name="Bruce D."/>
            <person name="Pitluck S."/>
            <person name="Richardson P."/>
        </authorList>
    </citation>
    <scope>NUCLEOTIDE SEQUENCE [LARGE SCALE GENOMIC DNA]</scope>
    <source>
        <strain evidence="1 2">DSM 13031</strain>
    </source>
</reference>
<accession>Q0YQ18</accession>
<dbReference type="SUPFAM" id="SSF53448">
    <property type="entry name" value="Nucleotide-diphospho-sugar transferases"/>
    <property type="match status" value="1"/>
</dbReference>
<proteinExistence type="predicted"/>
<comment type="caution">
    <text evidence="1">The sequence shown here is derived from an EMBL/GenBank/DDBJ whole genome shotgun (WGS) entry which is preliminary data.</text>
</comment>
<dbReference type="NCBIfam" id="TIGR04282">
    <property type="entry name" value="glyco_like_cofC"/>
    <property type="match status" value="1"/>
</dbReference>
<dbReference type="Pfam" id="PF09837">
    <property type="entry name" value="DUF2064"/>
    <property type="match status" value="1"/>
</dbReference>
<protein>
    <recommendedName>
        <fullName evidence="3">Glycosyltransferase</fullName>
    </recommendedName>
</protein>
<evidence type="ECO:0008006" key="3">
    <source>
        <dbReference type="Google" id="ProtNLM"/>
    </source>
</evidence>
<evidence type="ECO:0000313" key="1">
    <source>
        <dbReference type="EMBL" id="EAT58376.1"/>
    </source>
</evidence>
<reference evidence="1 2" key="1">
    <citation type="submission" date="2006-07" db="EMBL/GenBank/DDBJ databases">
        <title>Annotation of the draft genome assembly of Chlorobium ferroxidans DSM 13031.</title>
        <authorList>
            <consortium name="US DOE Joint Genome Institute (JGI-ORNL)"/>
            <person name="Larimer F."/>
            <person name="Land M."/>
            <person name="Hauser L."/>
        </authorList>
    </citation>
    <scope>NUCLEOTIDE SEQUENCE [LARGE SCALE GENOMIC DNA]</scope>
    <source>
        <strain evidence="1 2">DSM 13031</strain>
    </source>
</reference>
<evidence type="ECO:0000313" key="2">
    <source>
        <dbReference type="Proteomes" id="UP000004162"/>
    </source>
</evidence>
<dbReference type="RefSeq" id="WP_006366986.1">
    <property type="nucleotide sequence ID" value="NZ_AASE01000021.1"/>
</dbReference>
<dbReference type="AlphaFoldDB" id="Q0YQ18"/>
<name>Q0YQ18_9CHLB</name>
<dbReference type="EMBL" id="AASE01000021">
    <property type="protein sequence ID" value="EAT58376.1"/>
    <property type="molecule type" value="Genomic_DNA"/>
</dbReference>